<comment type="caution">
    <text evidence="1">The sequence shown here is derived from an EMBL/GenBank/DDBJ whole genome shotgun (WGS) entry which is preliminary data.</text>
</comment>
<gene>
    <name evidence="1" type="ORF">SADUNF_Sadunf13G0074400</name>
</gene>
<dbReference type="EMBL" id="JADGMS010000013">
    <property type="protein sequence ID" value="KAF9670489.1"/>
    <property type="molecule type" value="Genomic_DNA"/>
</dbReference>
<name>A0A835MNF7_9ROSI</name>
<organism evidence="1 2">
    <name type="scientific">Salix dunnii</name>
    <dbReference type="NCBI Taxonomy" id="1413687"/>
    <lineage>
        <taxon>Eukaryota</taxon>
        <taxon>Viridiplantae</taxon>
        <taxon>Streptophyta</taxon>
        <taxon>Embryophyta</taxon>
        <taxon>Tracheophyta</taxon>
        <taxon>Spermatophyta</taxon>
        <taxon>Magnoliopsida</taxon>
        <taxon>eudicotyledons</taxon>
        <taxon>Gunneridae</taxon>
        <taxon>Pentapetalae</taxon>
        <taxon>rosids</taxon>
        <taxon>fabids</taxon>
        <taxon>Malpighiales</taxon>
        <taxon>Salicaceae</taxon>
        <taxon>Saliceae</taxon>
        <taxon>Salix</taxon>
    </lineage>
</organism>
<evidence type="ECO:0008006" key="3">
    <source>
        <dbReference type="Google" id="ProtNLM"/>
    </source>
</evidence>
<dbReference type="AlphaFoldDB" id="A0A835MNF7"/>
<evidence type="ECO:0000313" key="1">
    <source>
        <dbReference type="EMBL" id="KAF9670489.1"/>
    </source>
</evidence>
<sequence>MDRTNYLSWKSQFEDTLEMHGLTSIIKKNIEPSRIQEDGSVNLKFAKDKLRAINKNNSLNHCFSSYFSSTKSLLIKTLLIPCTSTNQAWTMLAKHLSPLTSTHVHILKDQICILKKNNNKTVVDYLNYAKSRIDSLV</sequence>
<reference evidence="1 2" key="1">
    <citation type="submission" date="2020-10" db="EMBL/GenBank/DDBJ databases">
        <title>Plant Genome Project.</title>
        <authorList>
            <person name="Zhang R.-G."/>
        </authorList>
    </citation>
    <scope>NUCLEOTIDE SEQUENCE [LARGE SCALE GENOMIC DNA]</scope>
    <source>
        <strain evidence="1">FAFU-HL-1</strain>
        <tissue evidence="1">Leaf</tissue>
    </source>
</reference>
<evidence type="ECO:0000313" key="2">
    <source>
        <dbReference type="Proteomes" id="UP000657918"/>
    </source>
</evidence>
<accession>A0A835MNF7</accession>
<protein>
    <recommendedName>
        <fullName evidence="3">Retrotransposon Copia-like N-terminal domain-containing protein</fullName>
    </recommendedName>
</protein>
<dbReference type="Proteomes" id="UP000657918">
    <property type="component" value="Unassembled WGS sequence"/>
</dbReference>
<proteinExistence type="predicted"/>
<keyword evidence="2" id="KW-1185">Reference proteome</keyword>